<evidence type="ECO:0000256" key="13">
    <source>
        <dbReference type="PIRSR" id="PIRSR602403-1"/>
    </source>
</evidence>
<keyword evidence="6 14" id="KW-0812">Transmembrane</keyword>
<dbReference type="PANTHER" id="PTHR24305:SF166">
    <property type="entry name" value="CYTOCHROME P450 12A4, MITOCHONDRIAL-RELATED"/>
    <property type="match status" value="1"/>
</dbReference>
<dbReference type="AlphaFoldDB" id="A0A2H3BR77"/>
<dbReference type="InterPro" id="IPR002403">
    <property type="entry name" value="Cyt_P450_E_grp-IV"/>
</dbReference>
<evidence type="ECO:0000256" key="5">
    <source>
        <dbReference type="ARBA" id="ARBA00022617"/>
    </source>
</evidence>
<comment type="similarity">
    <text evidence="4">Belongs to the cytochrome P450 family.</text>
</comment>
<evidence type="ECO:0000256" key="1">
    <source>
        <dbReference type="ARBA" id="ARBA00001971"/>
    </source>
</evidence>
<evidence type="ECO:0000256" key="11">
    <source>
        <dbReference type="ARBA" id="ARBA00023033"/>
    </source>
</evidence>
<dbReference type="InterPro" id="IPR050121">
    <property type="entry name" value="Cytochrome_P450_monoxygenase"/>
</dbReference>
<dbReference type="Pfam" id="PF00067">
    <property type="entry name" value="p450"/>
    <property type="match status" value="2"/>
</dbReference>
<keyword evidence="8 14" id="KW-1133">Transmembrane helix</keyword>
<evidence type="ECO:0000256" key="8">
    <source>
        <dbReference type="ARBA" id="ARBA00022989"/>
    </source>
</evidence>
<evidence type="ECO:0000256" key="12">
    <source>
        <dbReference type="ARBA" id="ARBA00023136"/>
    </source>
</evidence>
<organism evidence="15 16">
    <name type="scientific">Armillaria solidipes</name>
    <dbReference type="NCBI Taxonomy" id="1076256"/>
    <lineage>
        <taxon>Eukaryota</taxon>
        <taxon>Fungi</taxon>
        <taxon>Dikarya</taxon>
        <taxon>Basidiomycota</taxon>
        <taxon>Agaricomycotina</taxon>
        <taxon>Agaricomycetes</taxon>
        <taxon>Agaricomycetidae</taxon>
        <taxon>Agaricales</taxon>
        <taxon>Marasmiineae</taxon>
        <taxon>Physalacriaceae</taxon>
        <taxon>Armillaria</taxon>
    </lineage>
</organism>
<keyword evidence="11" id="KW-0503">Monooxygenase</keyword>
<dbReference type="GO" id="GO:0016020">
    <property type="term" value="C:membrane"/>
    <property type="evidence" value="ECO:0007669"/>
    <property type="project" value="UniProtKB-SubCell"/>
</dbReference>
<keyword evidence="7 13" id="KW-0479">Metal-binding</keyword>
<feature type="transmembrane region" description="Helical" evidence="14">
    <location>
        <begin position="306"/>
        <end position="331"/>
    </location>
</feature>
<comment type="cofactor">
    <cofactor evidence="1 13">
        <name>heme</name>
        <dbReference type="ChEBI" id="CHEBI:30413"/>
    </cofactor>
</comment>
<evidence type="ECO:0000256" key="10">
    <source>
        <dbReference type="ARBA" id="ARBA00023004"/>
    </source>
</evidence>
<evidence type="ECO:0000256" key="3">
    <source>
        <dbReference type="ARBA" id="ARBA00004721"/>
    </source>
</evidence>
<keyword evidence="9" id="KW-0560">Oxidoreductase</keyword>
<dbReference type="EMBL" id="KZ293422">
    <property type="protein sequence ID" value="PBK72110.1"/>
    <property type="molecule type" value="Genomic_DNA"/>
</dbReference>
<sequence>MAPAYQISTTDVCLFLVAVVLIYKISTNRKSSITTKLRGPPSQSLLFGLIRVLRNAEDSGLLYEQWASEYGSVYSFPAFLGEQRLVLYDPKAVAHFYGKEGFGYIKTPISRMFIEILFGKNLLWAEGELHRRRQPPFHVVRLQRKFLTPAFSNAAIRDLTYVFYDSAHKTSSAWDAILEASDGTSTIDVQNWMNRISMDSIGIAGFSHDFGAIDGKRQMFDELDLSKGAAFFALMIIVGTKFPAVLRLPSKKKDALAAMNGVFSDIADRLLAKAKEHGNDEDKSVMGLLLKSETRDADVHMSREEIIAQMVLHIVSLLFFLLTIVTLELVLTSGGFQAMKQRVSVSRYWTLIELCKDIDIQNKLRTELVQFGNTDPTWEQLNSSLPYLDAVVHETLRMHPPVFESVRVATEDDVLPLATPVVTKSGKTVNSLFVAKGTILAAPIRALNRSEEFWGGDAKEFKPERWLEDSAPRAKEIQGHRHLLTFVDGPRTCLGKTFALTEFKAALLIIVRNFSFEFPGGKDVVIGKYTGSILPRPKVIGEEGSKVPLRVRRVC</sequence>
<comment type="subcellular location">
    <subcellularLocation>
        <location evidence="2">Membrane</location>
    </subcellularLocation>
</comment>
<evidence type="ECO:0000256" key="14">
    <source>
        <dbReference type="SAM" id="Phobius"/>
    </source>
</evidence>
<evidence type="ECO:0000256" key="9">
    <source>
        <dbReference type="ARBA" id="ARBA00023002"/>
    </source>
</evidence>
<accession>A0A2H3BR77</accession>
<dbReference type="GO" id="GO:0004497">
    <property type="term" value="F:monooxygenase activity"/>
    <property type="evidence" value="ECO:0007669"/>
    <property type="project" value="UniProtKB-KW"/>
</dbReference>
<dbReference type="InterPro" id="IPR001128">
    <property type="entry name" value="Cyt_P450"/>
</dbReference>
<dbReference type="GO" id="GO:0005506">
    <property type="term" value="F:iron ion binding"/>
    <property type="evidence" value="ECO:0007669"/>
    <property type="project" value="InterPro"/>
</dbReference>
<keyword evidence="12 14" id="KW-0472">Membrane</keyword>
<reference evidence="16" key="1">
    <citation type="journal article" date="2017" name="Nat. Ecol. Evol.">
        <title>Genome expansion and lineage-specific genetic innovations in the forest pathogenic fungi Armillaria.</title>
        <authorList>
            <person name="Sipos G."/>
            <person name="Prasanna A.N."/>
            <person name="Walter M.C."/>
            <person name="O'Connor E."/>
            <person name="Balint B."/>
            <person name="Krizsan K."/>
            <person name="Kiss B."/>
            <person name="Hess J."/>
            <person name="Varga T."/>
            <person name="Slot J."/>
            <person name="Riley R."/>
            <person name="Boka B."/>
            <person name="Rigling D."/>
            <person name="Barry K."/>
            <person name="Lee J."/>
            <person name="Mihaltcheva S."/>
            <person name="LaButti K."/>
            <person name="Lipzen A."/>
            <person name="Waldron R."/>
            <person name="Moloney N.M."/>
            <person name="Sperisen C."/>
            <person name="Kredics L."/>
            <person name="Vagvoelgyi C."/>
            <person name="Patrignani A."/>
            <person name="Fitzpatrick D."/>
            <person name="Nagy I."/>
            <person name="Doyle S."/>
            <person name="Anderson J.B."/>
            <person name="Grigoriev I.V."/>
            <person name="Gueldener U."/>
            <person name="Muensterkoetter M."/>
            <person name="Nagy L.G."/>
        </authorList>
    </citation>
    <scope>NUCLEOTIDE SEQUENCE [LARGE SCALE GENOMIC DNA]</scope>
    <source>
        <strain evidence="16">28-4</strain>
    </source>
</reference>
<dbReference type="PRINTS" id="PR00465">
    <property type="entry name" value="EP450IV"/>
</dbReference>
<keyword evidence="16" id="KW-1185">Reference proteome</keyword>
<evidence type="ECO:0000256" key="6">
    <source>
        <dbReference type="ARBA" id="ARBA00022692"/>
    </source>
</evidence>
<dbReference type="GO" id="GO:0016705">
    <property type="term" value="F:oxidoreductase activity, acting on paired donors, with incorporation or reduction of molecular oxygen"/>
    <property type="evidence" value="ECO:0007669"/>
    <property type="project" value="InterPro"/>
</dbReference>
<dbReference type="SUPFAM" id="SSF48264">
    <property type="entry name" value="Cytochrome P450"/>
    <property type="match status" value="1"/>
</dbReference>
<dbReference type="PRINTS" id="PR00385">
    <property type="entry name" value="P450"/>
</dbReference>
<evidence type="ECO:0000313" key="16">
    <source>
        <dbReference type="Proteomes" id="UP000218334"/>
    </source>
</evidence>
<dbReference type="Proteomes" id="UP000218334">
    <property type="component" value="Unassembled WGS sequence"/>
</dbReference>
<dbReference type="PANTHER" id="PTHR24305">
    <property type="entry name" value="CYTOCHROME P450"/>
    <property type="match status" value="1"/>
</dbReference>
<keyword evidence="5 13" id="KW-0349">Heme</keyword>
<dbReference type="GO" id="GO:0020037">
    <property type="term" value="F:heme binding"/>
    <property type="evidence" value="ECO:0007669"/>
    <property type="project" value="InterPro"/>
</dbReference>
<dbReference type="Gene3D" id="1.10.630.10">
    <property type="entry name" value="Cytochrome P450"/>
    <property type="match status" value="1"/>
</dbReference>
<evidence type="ECO:0000256" key="4">
    <source>
        <dbReference type="ARBA" id="ARBA00010617"/>
    </source>
</evidence>
<name>A0A2H3BR77_9AGAR</name>
<comment type="pathway">
    <text evidence="3">Secondary metabolite biosynthesis; terpenoid biosynthesis.</text>
</comment>
<dbReference type="InterPro" id="IPR036396">
    <property type="entry name" value="Cyt_P450_sf"/>
</dbReference>
<evidence type="ECO:0000256" key="7">
    <source>
        <dbReference type="ARBA" id="ARBA00022723"/>
    </source>
</evidence>
<keyword evidence="10 13" id="KW-0408">Iron</keyword>
<feature type="transmembrane region" description="Helical" evidence="14">
    <location>
        <begin position="6"/>
        <end position="23"/>
    </location>
</feature>
<protein>
    <submittedName>
        <fullName evidence="15">Cytochrome P450</fullName>
    </submittedName>
</protein>
<proteinExistence type="inferred from homology"/>
<feature type="binding site" description="axial binding residue" evidence="13">
    <location>
        <position position="493"/>
    </location>
    <ligand>
        <name>heme</name>
        <dbReference type="ChEBI" id="CHEBI:30413"/>
    </ligand>
    <ligandPart>
        <name>Fe</name>
        <dbReference type="ChEBI" id="CHEBI:18248"/>
    </ligandPart>
</feature>
<dbReference type="STRING" id="1076256.A0A2H3BR77"/>
<evidence type="ECO:0000313" key="15">
    <source>
        <dbReference type="EMBL" id="PBK72110.1"/>
    </source>
</evidence>
<gene>
    <name evidence="15" type="ORF">ARMSODRAFT_972795</name>
</gene>
<evidence type="ECO:0000256" key="2">
    <source>
        <dbReference type="ARBA" id="ARBA00004370"/>
    </source>
</evidence>